<gene>
    <name evidence="1" type="ORF">ABVQ20_00425</name>
</gene>
<dbReference type="Gene3D" id="1.25.40.10">
    <property type="entry name" value="Tetratricopeptide repeat domain"/>
    <property type="match status" value="1"/>
</dbReference>
<name>A0ABV2D5Z4_9HYPH</name>
<evidence type="ECO:0008006" key="3">
    <source>
        <dbReference type="Google" id="ProtNLM"/>
    </source>
</evidence>
<organism evidence="1 2">
    <name type="scientific">Mesorhizobium shangrilense</name>
    <dbReference type="NCBI Taxonomy" id="460060"/>
    <lineage>
        <taxon>Bacteria</taxon>
        <taxon>Pseudomonadati</taxon>
        <taxon>Pseudomonadota</taxon>
        <taxon>Alphaproteobacteria</taxon>
        <taxon>Hyphomicrobiales</taxon>
        <taxon>Phyllobacteriaceae</taxon>
        <taxon>Mesorhizobium</taxon>
    </lineage>
</organism>
<proteinExistence type="predicted"/>
<dbReference type="Proteomes" id="UP001548832">
    <property type="component" value="Unassembled WGS sequence"/>
</dbReference>
<reference evidence="1 2" key="1">
    <citation type="submission" date="2024-06" db="EMBL/GenBank/DDBJ databases">
        <authorList>
            <person name="Kim D.-U."/>
        </authorList>
    </citation>
    <scope>NUCLEOTIDE SEQUENCE [LARGE SCALE GENOMIC DNA]</scope>
    <source>
        <strain evidence="1 2">KACC15460</strain>
    </source>
</reference>
<evidence type="ECO:0000313" key="1">
    <source>
        <dbReference type="EMBL" id="MET2825434.1"/>
    </source>
</evidence>
<dbReference type="RefSeq" id="WP_354457528.1">
    <property type="nucleotide sequence ID" value="NZ_JBEWSZ010000001.1"/>
</dbReference>
<protein>
    <recommendedName>
        <fullName evidence="3">Tetratricopeptide repeat protein</fullName>
    </recommendedName>
</protein>
<dbReference type="InterPro" id="IPR011990">
    <property type="entry name" value="TPR-like_helical_dom_sf"/>
</dbReference>
<comment type="caution">
    <text evidence="1">The sequence shown here is derived from an EMBL/GenBank/DDBJ whole genome shotgun (WGS) entry which is preliminary data.</text>
</comment>
<accession>A0ABV2D5Z4</accession>
<sequence>MTTKTGQVCEANFYTAELSRLQGQNDEALRLYRAAISDCPKGFDEYHAARSALRELGVTP</sequence>
<evidence type="ECO:0000313" key="2">
    <source>
        <dbReference type="Proteomes" id="UP001548832"/>
    </source>
</evidence>
<dbReference type="SUPFAM" id="SSF48452">
    <property type="entry name" value="TPR-like"/>
    <property type="match status" value="1"/>
</dbReference>
<dbReference type="EMBL" id="JBEWSZ010000001">
    <property type="protein sequence ID" value="MET2825434.1"/>
    <property type="molecule type" value="Genomic_DNA"/>
</dbReference>
<keyword evidence="2" id="KW-1185">Reference proteome</keyword>